<dbReference type="FunFam" id="2.60.40.10:FF:000037">
    <property type="entry name" value="Unc-5 netrin receptor C"/>
    <property type="match status" value="1"/>
</dbReference>
<dbReference type="SMART" id="SM00408">
    <property type="entry name" value="IGc2"/>
    <property type="match status" value="1"/>
</dbReference>
<feature type="domain" description="ZU5" evidence="12">
    <location>
        <begin position="477"/>
        <end position="612"/>
    </location>
</feature>
<keyword evidence="9 10" id="KW-0393">Immunoglobulin domain</keyword>
<dbReference type="Gene3D" id="2.20.100.10">
    <property type="entry name" value="Thrombospondin type-1 (TSP1) repeat"/>
    <property type="match status" value="2"/>
</dbReference>
<evidence type="ECO:0000256" key="4">
    <source>
        <dbReference type="ARBA" id="ARBA00022729"/>
    </source>
</evidence>
<dbReference type="InterPro" id="IPR003598">
    <property type="entry name" value="Ig_sub2"/>
</dbReference>
<keyword evidence="6" id="KW-1015">Disulfide bond</keyword>
<dbReference type="InterPro" id="IPR037936">
    <property type="entry name" value="UNC5A-D"/>
</dbReference>
<accession>A0A6P6NR53</accession>
<dbReference type="SMART" id="SM00409">
    <property type="entry name" value="IG"/>
    <property type="match status" value="1"/>
</dbReference>
<gene>
    <name evidence="14" type="primary">LOC113085123</name>
</gene>
<proteinExistence type="inferred from homology"/>
<dbReference type="InterPro" id="IPR000884">
    <property type="entry name" value="TSP1_rpt"/>
</dbReference>
<dbReference type="GO" id="GO:0005042">
    <property type="term" value="F:netrin receptor activity"/>
    <property type="evidence" value="ECO:0007669"/>
    <property type="project" value="UniProtKB-UniRule"/>
</dbReference>
<dbReference type="RefSeq" id="XP_026110881.1">
    <property type="nucleotide sequence ID" value="XM_026255096.1"/>
</dbReference>
<dbReference type="InterPro" id="IPR057755">
    <property type="entry name" value="UNC5A-D-like_N"/>
</dbReference>
<dbReference type="Pfam" id="PF17217">
    <property type="entry name" value="UPA"/>
    <property type="match status" value="1"/>
</dbReference>
<comment type="subcellular location">
    <subcellularLocation>
        <location evidence="10">Cell membrane</location>
        <topology evidence="10">Single-pass type I membrane protein</topology>
    </subcellularLocation>
    <subcellularLocation>
        <location evidence="1">Membrane</location>
        <topology evidence="1">Single-pass type I membrane protein</topology>
    </subcellularLocation>
</comment>
<evidence type="ECO:0000313" key="13">
    <source>
        <dbReference type="Proteomes" id="UP000515129"/>
    </source>
</evidence>
<dbReference type="GO" id="GO:0007411">
    <property type="term" value="P:axon guidance"/>
    <property type="evidence" value="ECO:0007669"/>
    <property type="project" value="TreeGrafter"/>
</dbReference>
<dbReference type="FunFam" id="2.60.220.30:FF:000003">
    <property type="entry name" value="Unc-5 netrin receptor C"/>
    <property type="match status" value="1"/>
</dbReference>
<dbReference type="FunFam" id="2.60.40.10:FF:000039">
    <property type="entry name" value="Unc-5 netrin receptor C"/>
    <property type="match status" value="1"/>
</dbReference>
<evidence type="ECO:0000256" key="9">
    <source>
        <dbReference type="ARBA" id="ARBA00023319"/>
    </source>
</evidence>
<organism evidence="13 14">
    <name type="scientific">Carassius auratus</name>
    <name type="common">Goldfish</name>
    <dbReference type="NCBI Taxonomy" id="7957"/>
    <lineage>
        <taxon>Eukaryota</taxon>
        <taxon>Metazoa</taxon>
        <taxon>Chordata</taxon>
        <taxon>Craniata</taxon>
        <taxon>Vertebrata</taxon>
        <taxon>Euteleostomi</taxon>
        <taxon>Actinopterygii</taxon>
        <taxon>Neopterygii</taxon>
        <taxon>Teleostei</taxon>
        <taxon>Ostariophysi</taxon>
        <taxon>Cypriniformes</taxon>
        <taxon>Cyprinidae</taxon>
        <taxon>Cyprininae</taxon>
        <taxon>Carassius</taxon>
    </lineage>
</organism>
<dbReference type="PANTHER" id="PTHR12582:SF49">
    <property type="entry name" value="NETRIN RECEPTOR UNC5"/>
    <property type="match status" value="1"/>
</dbReference>
<dbReference type="InterPro" id="IPR036383">
    <property type="entry name" value="TSP1_rpt_sf"/>
</dbReference>
<evidence type="ECO:0000256" key="8">
    <source>
        <dbReference type="ARBA" id="ARBA00023180"/>
    </source>
</evidence>
<dbReference type="KEGG" id="caua:113085123"/>
<keyword evidence="13" id="KW-1185">Reference proteome</keyword>
<dbReference type="SMART" id="SM00218">
    <property type="entry name" value="ZU5"/>
    <property type="match status" value="1"/>
</dbReference>
<keyword evidence="8" id="KW-0325">Glycoprotein</keyword>
<dbReference type="SUPFAM" id="SSF82895">
    <property type="entry name" value="TSP-1 type 1 repeat"/>
    <property type="match status" value="2"/>
</dbReference>
<dbReference type="Gene3D" id="2.60.220.30">
    <property type="match status" value="1"/>
</dbReference>
<evidence type="ECO:0000259" key="12">
    <source>
        <dbReference type="PROSITE" id="PS51145"/>
    </source>
</evidence>
<dbReference type="PANTHER" id="PTHR12582">
    <property type="entry name" value="NETRIN RECEPTOR UNC5"/>
    <property type="match status" value="1"/>
</dbReference>
<dbReference type="SUPFAM" id="SSF48726">
    <property type="entry name" value="Immunoglobulin"/>
    <property type="match status" value="2"/>
</dbReference>
<keyword evidence="7 10" id="KW-0675">Receptor</keyword>
<evidence type="ECO:0000256" key="7">
    <source>
        <dbReference type="ARBA" id="ARBA00023170"/>
    </source>
</evidence>
<dbReference type="InterPro" id="IPR033772">
    <property type="entry name" value="UPA"/>
</dbReference>
<feature type="domain" description="Ig-like" evidence="11">
    <location>
        <begin position="110"/>
        <end position="191"/>
    </location>
</feature>
<evidence type="ECO:0000256" key="1">
    <source>
        <dbReference type="ARBA" id="ARBA00004479"/>
    </source>
</evidence>
<dbReference type="FunFam" id="2.20.100.10:FF:000008">
    <property type="entry name" value="Unc-5 netrin receptor C"/>
    <property type="match status" value="1"/>
</dbReference>
<evidence type="ECO:0000256" key="5">
    <source>
        <dbReference type="ARBA" id="ARBA00023136"/>
    </source>
</evidence>
<comment type="function">
    <text evidence="10">Receptor for netrin required for axon guidance. Mediates axon repulsion of neuronal growth cones in the developing nervous system upon ligand binding.</text>
</comment>
<dbReference type="Pfam" id="PF00791">
    <property type="entry name" value="ZU5"/>
    <property type="match status" value="1"/>
</dbReference>
<dbReference type="InterPro" id="IPR000906">
    <property type="entry name" value="ZU5_dom"/>
</dbReference>
<evidence type="ECO:0000256" key="6">
    <source>
        <dbReference type="ARBA" id="ARBA00023157"/>
    </source>
</evidence>
<keyword evidence="3 10" id="KW-0217">Developmental protein</keyword>
<dbReference type="OrthoDB" id="5973910at2759"/>
<evidence type="ECO:0000256" key="3">
    <source>
        <dbReference type="ARBA" id="ARBA00022473"/>
    </source>
</evidence>
<dbReference type="AlphaFoldDB" id="A0A6P6NR53"/>
<dbReference type="Proteomes" id="UP000515129">
    <property type="component" value="Unplaced"/>
</dbReference>
<dbReference type="InterPro" id="IPR013783">
    <property type="entry name" value="Ig-like_fold"/>
</dbReference>
<dbReference type="InterPro" id="IPR007110">
    <property type="entry name" value="Ig-like_dom"/>
</dbReference>
<dbReference type="SMART" id="SM00209">
    <property type="entry name" value="TSP1"/>
    <property type="match status" value="2"/>
</dbReference>
<evidence type="ECO:0000259" key="11">
    <source>
        <dbReference type="PROSITE" id="PS50835"/>
    </source>
</evidence>
<dbReference type="FunFam" id="2.20.100.10:FF:000002">
    <property type="entry name" value="Unc-5 netrin receptor C"/>
    <property type="match status" value="1"/>
</dbReference>
<dbReference type="InterPro" id="IPR036179">
    <property type="entry name" value="Ig-like_dom_sf"/>
</dbReference>
<dbReference type="GeneID" id="113085123"/>
<keyword evidence="5 10" id="KW-0472">Membrane</keyword>
<dbReference type="Pfam" id="PF25609">
    <property type="entry name" value="Unc5_NetrinR_N"/>
    <property type="match status" value="1"/>
</dbReference>
<sequence length="669" mass="74113">MEPEEAYIVKNKPVNLYCKATPATQIYFKCNSEWVHQKEHTVEERVDETSGLVVREASIEITRQQVEEIFGLEDFWCQCVAWSSAGTTKSRKAHVRIAYLRKTFDQEPLGKEVSLEQEVLLQCRPPEGIPAAEVEWLKNEEIIDPADDRNFYITIDHNLIIKQARLSDTANYTCVAKNIVAKRRSTTATVIVYVNGGWSTWTEWSVCSSRCGRGYQKRTRSCTNPTPLNGGAICEGQAIQKLACNPLCPVDGLWTEWSKWSTCGTECTHWRRRECSAPAPKNGGKDCEGTVLQSKNCTDGLCMQSSLYQKSSEHTDQSNALPHPSAPSTDDVALYVGIVIAVIMCLVISVIVALLVYRKNHRDFDSDIMDSSALNGGFQPVNIKTARTADLLTAPPDLTSAAAMYRGPVYALHDVSDKIPMTNSPLLEPLPNLKIKVYNSSGLVTPQEDLCDLSPKLDSDTVSRRAHTLLRSWDPSCTAFGSFNALGGHLIVPNSGVSLLVPAGAIPQGRVYEMYVTVHRKESMRPQVDDTQETVLSPVVSCGPPGALLTRPVIITMHHCAEAHSEDWLIQLRSQSQQGQWEDVVVVGEENFTTPCYIQMEEEACHILTETLGTYCLVGQSVSAAAAKRLKLAIFGPVSCTVLEYNIRVYCLDDTQDALKVRQHSLCSH</sequence>
<feature type="transmembrane region" description="Helical" evidence="10">
    <location>
        <begin position="332"/>
        <end position="357"/>
    </location>
</feature>
<keyword evidence="10" id="KW-0812">Transmembrane</keyword>
<evidence type="ECO:0000256" key="10">
    <source>
        <dbReference type="RuleBase" id="RU367033"/>
    </source>
</evidence>
<dbReference type="Pfam" id="PF00090">
    <property type="entry name" value="TSP_1"/>
    <property type="match status" value="2"/>
</dbReference>
<evidence type="ECO:0000256" key="2">
    <source>
        <dbReference type="ARBA" id="ARBA00009844"/>
    </source>
</evidence>
<keyword evidence="10" id="KW-1133">Transmembrane helix</keyword>
<dbReference type="GO" id="GO:0005886">
    <property type="term" value="C:plasma membrane"/>
    <property type="evidence" value="ECO:0007669"/>
    <property type="project" value="UniProtKB-SubCell"/>
</dbReference>
<reference evidence="14" key="1">
    <citation type="submission" date="2025-08" db="UniProtKB">
        <authorList>
            <consortium name="RefSeq"/>
        </authorList>
    </citation>
    <scope>IDENTIFICATION</scope>
    <source>
        <strain evidence="14">Wakin</strain>
        <tissue evidence="14">Muscle</tissue>
    </source>
</reference>
<comment type="similarity">
    <text evidence="2 10">Belongs to the unc-5 family.</text>
</comment>
<dbReference type="InterPro" id="IPR013098">
    <property type="entry name" value="Ig_I-set"/>
</dbReference>
<name>A0A6P6NR53_CARAU</name>
<keyword evidence="4" id="KW-0732">Signal</keyword>
<protein>
    <recommendedName>
        <fullName evidence="10">Netrin receptor UNC5</fullName>
    </recommendedName>
</protein>
<evidence type="ECO:0000313" key="14">
    <source>
        <dbReference type="RefSeq" id="XP_026110881.1"/>
    </source>
</evidence>
<dbReference type="PROSITE" id="PS50835">
    <property type="entry name" value="IG_LIKE"/>
    <property type="match status" value="1"/>
</dbReference>
<dbReference type="Gene3D" id="2.60.40.10">
    <property type="entry name" value="Immunoglobulins"/>
    <property type="match status" value="2"/>
</dbReference>
<dbReference type="PROSITE" id="PS50092">
    <property type="entry name" value="TSP1"/>
    <property type="match status" value="2"/>
</dbReference>
<dbReference type="PROSITE" id="PS51145">
    <property type="entry name" value="ZU5"/>
    <property type="match status" value="1"/>
</dbReference>
<dbReference type="Pfam" id="PF07679">
    <property type="entry name" value="I-set"/>
    <property type="match status" value="1"/>
</dbReference>
<dbReference type="InterPro" id="IPR003599">
    <property type="entry name" value="Ig_sub"/>
</dbReference>
<dbReference type="PRINTS" id="PR01705">
    <property type="entry name" value="TSP1REPEAT"/>
</dbReference>